<feature type="transmembrane region" description="Helical" evidence="8">
    <location>
        <begin position="310"/>
        <end position="333"/>
    </location>
</feature>
<evidence type="ECO:0000256" key="4">
    <source>
        <dbReference type="ARBA" id="ARBA00022692"/>
    </source>
</evidence>
<proteinExistence type="predicted"/>
<dbReference type="PRINTS" id="PR01036">
    <property type="entry name" value="TCRTETB"/>
</dbReference>
<dbReference type="RefSeq" id="WP_179748802.1">
    <property type="nucleotide sequence ID" value="NZ_BAAAGN010000002.1"/>
</dbReference>
<feature type="compositionally biased region" description="Low complexity" evidence="7">
    <location>
        <begin position="13"/>
        <end position="28"/>
    </location>
</feature>
<dbReference type="PROSITE" id="PS50850">
    <property type="entry name" value="MFS"/>
    <property type="match status" value="1"/>
</dbReference>
<dbReference type="GO" id="GO:0005886">
    <property type="term" value="C:plasma membrane"/>
    <property type="evidence" value="ECO:0007669"/>
    <property type="project" value="UniProtKB-SubCell"/>
</dbReference>
<keyword evidence="11" id="KW-1185">Reference proteome</keyword>
<evidence type="ECO:0000256" key="8">
    <source>
        <dbReference type="SAM" id="Phobius"/>
    </source>
</evidence>
<name>A0A7Y9DJH8_9ACTN</name>
<comment type="subcellular location">
    <subcellularLocation>
        <location evidence="1">Cell membrane</location>
        <topology evidence="1">Multi-pass membrane protein</topology>
    </subcellularLocation>
</comment>
<evidence type="ECO:0000256" key="3">
    <source>
        <dbReference type="ARBA" id="ARBA00022475"/>
    </source>
</evidence>
<keyword evidence="2" id="KW-0813">Transport</keyword>
<dbReference type="NCBIfam" id="TIGR00711">
    <property type="entry name" value="efflux_EmrB"/>
    <property type="match status" value="1"/>
</dbReference>
<feature type="transmembrane region" description="Helical" evidence="8">
    <location>
        <begin position="144"/>
        <end position="167"/>
    </location>
</feature>
<dbReference type="InterPro" id="IPR011701">
    <property type="entry name" value="MFS"/>
</dbReference>
<keyword evidence="3" id="KW-1003">Cell membrane</keyword>
<dbReference type="InterPro" id="IPR036259">
    <property type="entry name" value="MFS_trans_sf"/>
</dbReference>
<accession>A0A7Y9DJH8</accession>
<dbReference type="Pfam" id="PF07690">
    <property type="entry name" value="MFS_1"/>
    <property type="match status" value="1"/>
</dbReference>
<feature type="transmembrane region" description="Helical" evidence="8">
    <location>
        <begin position="120"/>
        <end position="138"/>
    </location>
</feature>
<evidence type="ECO:0000256" key="5">
    <source>
        <dbReference type="ARBA" id="ARBA00022989"/>
    </source>
</evidence>
<reference evidence="10 11" key="1">
    <citation type="submission" date="2020-07" db="EMBL/GenBank/DDBJ databases">
        <title>Sequencing the genomes of 1000 actinobacteria strains.</title>
        <authorList>
            <person name="Klenk H.-P."/>
        </authorList>
    </citation>
    <scope>NUCLEOTIDE SEQUENCE [LARGE SCALE GENOMIC DNA]</scope>
    <source>
        <strain evidence="10 11">DSM 7487</strain>
    </source>
</reference>
<feature type="transmembrane region" description="Helical" evidence="8">
    <location>
        <begin position="52"/>
        <end position="76"/>
    </location>
</feature>
<feature type="domain" description="Major facilitator superfamily (MFS) profile" evidence="9">
    <location>
        <begin position="54"/>
        <end position="515"/>
    </location>
</feature>
<evidence type="ECO:0000256" key="1">
    <source>
        <dbReference type="ARBA" id="ARBA00004651"/>
    </source>
</evidence>
<feature type="transmembrane region" description="Helical" evidence="8">
    <location>
        <begin position="374"/>
        <end position="392"/>
    </location>
</feature>
<keyword evidence="4 8" id="KW-0812">Transmembrane</keyword>
<comment type="caution">
    <text evidence="10">The sequence shown here is derived from an EMBL/GenBank/DDBJ whole genome shotgun (WGS) entry which is preliminary data.</text>
</comment>
<keyword evidence="5 8" id="KW-1133">Transmembrane helix</keyword>
<gene>
    <name evidence="10" type="ORF">BJ968_000418</name>
</gene>
<dbReference type="AlphaFoldDB" id="A0A7Y9DJH8"/>
<dbReference type="SUPFAM" id="SSF103473">
    <property type="entry name" value="MFS general substrate transporter"/>
    <property type="match status" value="1"/>
</dbReference>
<dbReference type="PROSITE" id="PS00216">
    <property type="entry name" value="SUGAR_TRANSPORT_1"/>
    <property type="match status" value="1"/>
</dbReference>
<dbReference type="Proteomes" id="UP000521922">
    <property type="component" value="Unassembled WGS sequence"/>
</dbReference>
<dbReference type="Gene3D" id="1.20.1250.20">
    <property type="entry name" value="MFS general substrate transporter like domains"/>
    <property type="match status" value="1"/>
</dbReference>
<dbReference type="Gene3D" id="1.20.1720.10">
    <property type="entry name" value="Multidrug resistance protein D"/>
    <property type="match status" value="1"/>
</dbReference>
<dbReference type="InterPro" id="IPR005829">
    <property type="entry name" value="Sugar_transporter_CS"/>
</dbReference>
<feature type="transmembrane region" description="Helical" evidence="8">
    <location>
        <begin position="240"/>
        <end position="260"/>
    </location>
</feature>
<feature type="region of interest" description="Disordered" evidence="7">
    <location>
        <begin position="1"/>
        <end position="42"/>
    </location>
</feature>
<dbReference type="GO" id="GO:0022857">
    <property type="term" value="F:transmembrane transporter activity"/>
    <property type="evidence" value="ECO:0007669"/>
    <property type="project" value="InterPro"/>
</dbReference>
<dbReference type="InterPro" id="IPR004638">
    <property type="entry name" value="EmrB-like"/>
</dbReference>
<feature type="transmembrane region" description="Helical" evidence="8">
    <location>
        <begin position="345"/>
        <end position="367"/>
    </location>
</feature>
<dbReference type="EMBL" id="JACCBB010000001">
    <property type="protein sequence ID" value="NYD20878.1"/>
    <property type="molecule type" value="Genomic_DNA"/>
</dbReference>
<dbReference type="PANTHER" id="PTHR42718">
    <property type="entry name" value="MAJOR FACILITATOR SUPERFAMILY MULTIDRUG TRANSPORTER MFSC"/>
    <property type="match status" value="1"/>
</dbReference>
<dbReference type="InterPro" id="IPR020846">
    <property type="entry name" value="MFS_dom"/>
</dbReference>
<evidence type="ECO:0000256" key="7">
    <source>
        <dbReference type="SAM" id="MobiDB-lite"/>
    </source>
</evidence>
<feature type="transmembrane region" description="Helical" evidence="8">
    <location>
        <begin position="492"/>
        <end position="511"/>
    </location>
</feature>
<evidence type="ECO:0000256" key="2">
    <source>
        <dbReference type="ARBA" id="ARBA00022448"/>
    </source>
</evidence>
<sequence>MSNTEQGQHRAPADPADPADPAAPGGTRPPRPRTSSEGRHVAAPAAAGRQQWLVLAVLSLAQLMVVLDATIVNIALPTAQHALGFSDENRQWVVTSYALAFGSLLLLGGRLSDLVGRKPMFLIGLVGFGLASALGGAAEGFGVLIVARALQGAFGALLAPAALSLLTTTFTDPAARTKAFGIFGGVSGAGGGIGLLLGGLLTEHLSWRWCLYINVVLAVVAVVAGAVLLKHEKSPDRPILDWAGTVLAVLGLVGVVYGLANAESHGWSAVTTWGLLAVGVVLLAVFCWWQTRAAHPLLPLRVVLDRDRGGALLGIAVVGAGMFGVFLFLTYYMSATLGYSPVQTGLGFLPMIAAISLAAGVVGSVLMPRVGPKPLTPTGLLLAALGMVWLTRLQVDSAYAGAILPGLLVTGLGLGFVFASAMATATLGVRPADAGVGSATANTAQQIGGSIGTALLSAFAGSAASDWIAGHVTGTPTAADVAQAAVASYHTAFWWSAGIFAAGAVVTLLLLRPGAPVVDPDAAPVVAH</sequence>
<feature type="transmembrane region" description="Helical" evidence="8">
    <location>
        <begin position="206"/>
        <end position="228"/>
    </location>
</feature>
<protein>
    <submittedName>
        <fullName evidence="10">EmrB/QacA subfamily drug resistance transporter</fullName>
    </submittedName>
</protein>
<dbReference type="CDD" id="cd17321">
    <property type="entry name" value="MFS_MMR_MDR_like"/>
    <property type="match status" value="1"/>
</dbReference>
<evidence type="ECO:0000313" key="10">
    <source>
        <dbReference type="EMBL" id="NYD20878.1"/>
    </source>
</evidence>
<feature type="transmembrane region" description="Helical" evidence="8">
    <location>
        <begin position="398"/>
        <end position="421"/>
    </location>
</feature>
<keyword evidence="6 8" id="KW-0472">Membrane</keyword>
<feature type="transmembrane region" description="Helical" evidence="8">
    <location>
        <begin position="266"/>
        <end position="289"/>
    </location>
</feature>
<organism evidence="10 11">
    <name type="scientific">Kineococcus aurantiacus</name>
    <dbReference type="NCBI Taxonomy" id="37633"/>
    <lineage>
        <taxon>Bacteria</taxon>
        <taxon>Bacillati</taxon>
        <taxon>Actinomycetota</taxon>
        <taxon>Actinomycetes</taxon>
        <taxon>Kineosporiales</taxon>
        <taxon>Kineosporiaceae</taxon>
        <taxon>Kineococcus</taxon>
    </lineage>
</organism>
<dbReference type="PANTHER" id="PTHR42718:SF46">
    <property type="entry name" value="BLR6921 PROTEIN"/>
    <property type="match status" value="1"/>
</dbReference>
<evidence type="ECO:0000313" key="11">
    <source>
        <dbReference type="Proteomes" id="UP000521922"/>
    </source>
</evidence>
<feature type="transmembrane region" description="Helical" evidence="8">
    <location>
        <begin position="179"/>
        <end position="200"/>
    </location>
</feature>
<evidence type="ECO:0000256" key="6">
    <source>
        <dbReference type="ARBA" id="ARBA00023136"/>
    </source>
</evidence>
<feature type="transmembrane region" description="Helical" evidence="8">
    <location>
        <begin position="91"/>
        <end position="108"/>
    </location>
</feature>
<evidence type="ECO:0000259" key="9">
    <source>
        <dbReference type="PROSITE" id="PS50850"/>
    </source>
</evidence>